<dbReference type="InterPro" id="IPR027443">
    <property type="entry name" value="IPNS-like_sf"/>
</dbReference>
<dbReference type="Proteomes" id="UP000253083">
    <property type="component" value="Unassembled WGS sequence"/>
</dbReference>
<evidence type="ECO:0000256" key="9">
    <source>
        <dbReference type="ARBA" id="ARBA00047725"/>
    </source>
</evidence>
<dbReference type="PROSITE" id="PS51471">
    <property type="entry name" value="FE2OG_OXY"/>
    <property type="match status" value="1"/>
</dbReference>
<dbReference type="InParanoid" id="A0A395JNH1"/>
<dbReference type="SUPFAM" id="SSF51197">
    <property type="entry name" value="Clavaminate synthase-like"/>
    <property type="match status" value="1"/>
</dbReference>
<dbReference type="InterPro" id="IPR026992">
    <property type="entry name" value="DIOX_N"/>
</dbReference>
<reference evidence="13 14" key="1">
    <citation type="submission" date="2018-06" db="EMBL/GenBank/DDBJ databases">
        <title>Genomic Encyclopedia of Type Strains, Phase IV (KMG-IV): sequencing the most valuable type-strain genomes for metagenomic binning, comparative biology and taxonomic classification.</title>
        <authorList>
            <person name="Goeker M."/>
        </authorList>
    </citation>
    <scope>NUCLEOTIDE SEQUENCE [LARGE SCALE GENOMIC DNA]</scope>
    <source>
        <strain evidence="13 14">DSM 24032</strain>
    </source>
</reference>
<name>A0A395JNH1_9GAMM</name>
<dbReference type="Gene3D" id="2.60.120.330">
    <property type="entry name" value="B-lactam Antibiotic, Isopenicillin N Synthase, Chain"/>
    <property type="match status" value="1"/>
</dbReference>
<evidence type="ECO:0000256" key="7">
    <source>
        <dbReference type="ARBA" id="ARBA00031011"/>
    </source>
</evidence>
<comment type="catalytic activity">
    <reaction evidence="10">
        <text>L-arginine + 2-oxoglutarate + O2 = guanidine + L-glutamate 5-semialdehyde + succinate + CO2</text>
        <dbReference type="Rhea" id="RHEA:31535"/>
        <dbReference type="ChEBI" id="CHEBI:15379"/>
        <dbReference type="ChEBI" id="CHEBI:16526"/>
        <dbReference type="ChEBI" id="CHEBI:16810"/>
        <dbReference type="ChEBI" id="CHEBI:30031"/>
        <dbReference type="ChEBI" id="CHEBI:30087"/>
        <dbReference type="ChEBI" id="CHEBI:32682"/>
        <dbReference type="ChEBI" id="CHEBI:58066"/>
        <dbReference type="EC" id="1.14.20.7"/>
    </reaction>
</comment>
<dbReference type="GO" id="GO:0102276">
    <property type="term" value="F:2-oxoglutarate oxygenase/decarboxylase (ethylene-forming) activity"/>
    <property type="evidence" value="ECO:0007669"/>
    <property type="project" value="UniProtKB-EC"/>
</dbReference>
<keyword evidence="11" id="KW-0479">Metal-binding</keyword>
<dbReference type="InterPro" id="IPR050231">
    <property type="entry name" value="Iron_ascorbate_oxido_reductase"/>
</dbReference>
<feature type="domain" description="Fe2OG dioxygenase" evidence="12">
    <location>
        <begin position="161"/>
        <end position="267"/>
    </location>
</feature>
<evidence type="ECO:0000256" key="3">
    <source>
        <dbReference type="ARBA" id="ARBA00012293"/>
    </source>
</evidence>
<dbReference type="EC" id="1.14.20.7" evidence="3"/>
<comment type="similarity">
    <text evidence="11">Belongs to the iron/ascorbate-dependent oxidoreductase family.</text>
</comment>
<protein>
    <recommendedName>
        <fullName evidence="5">2-oxoglutarate-dependent ethylene/succinate-forming enzyme</fullName>
        <ecNumber evidence="4">1.13.12.19</ecNumber>
        <ecNumber evidence="3">1.14.20.7</ecNumber>
    </recommendedName>
    <alternativeName>
        <fullName evidence="7">2-oxoglutarate dioxygenase (ethylene-forming)</fullName>
    </alternativeName>
    <alternativeName>
        <fullName evidence="8">2-oxoglutarate/L-arginine monooxygenase/decarboxylase (succinate-forming)</fullName>
    </alternativeName>
</protein>
<organism evidence="13 14">
    <name type="scientific">Arenicella xantha</name>
    <dbReference type="NCBI Taxonomy" id="644221"/>
    <lineage>
        <taxon>Bacteria</taxon>
        <taxon>Pseudomonadati</taxon>
        <taxon>Pseudomonadota</taxon>
        <taxon>Gammaproteobacteria</taxon>
        <taxon>Arenicellales</taxon>
        <taxon>Arenicellaceae</taxon>
        <taxon>Arenicella</taxon>
    </lineage>
</organism>
<comment type="caution">
    <text evidence="13">The sequence shown here is derived from an EMBL/GenBank/DDBJ whole genome shotgun (WGS) entry which is preliminary data.</text>
</comment>
<keyword evidence="11" id="KW-0408">Iron</keyword>
<dbReference type="GO" id="GO:0009693">
    <property type="term" value="P:ethylene biosynthetic process"/>
    <property type="evidence" value="ECO:0007669"/>
    <property type="project" value="UniProtKB-KW"/>
</dbReference>
<evidence type="ECO:0000256" key="1">
    <source>
        <dbReference type="ARBA" id="ARBA00001954"/>
    </source>
</evidence>
<keyword evidence="13" id="KW-0223">Dioxygenase</keyword>
<evidence type="ECO:0000313" key="14">
    <source>
        <dbReference type="Proteomes" id="UP000253083"/>
    </source>
</evidence>
<comment type="pathway">
    <text evidence="2">Alkene biosynthesis; ethylene biosynthesis via 2-oxoglutarate.</text>
</comment>
<proteinExistence type="inferred from homology"/>
<gene>
    <name evidence="13" type="ORF">DFR28_101237</name>
</gene>
<evidence type="ECO:0000256" key="6">
    <source>
        <dbReference type="ARBA" id="ARBA00022666"/>
    </source>
</evidence>
<evidence type="ECO:0000256" key="2">
    <source>
        <dbReference type="ARBA" id="ARBA00004767"/>
    </source>
</evidence>
<evidence type="ECO:0000259" key="12">
    <source>
        <dbReference type="PROSITE" id="PS51471"/>
    </source>
</evidence>
<evidence type="ECO:0000256" key="8">
    <source>
        <dbReference type="ARBA" id="ARBA00031282"/>
    </source>
</evidence>
<keyword evidence="14" id="KW-1185">Reference proteome</keyword>
<evidence type="ECO:0000256" key="10">
    <source>
        <dbReference type="ARBA" id="ARBA00049359"/>
    </source>
</evidence>
<evidence type="ECO:0000256" key="4">
    <source>
        <dbReference type="ARBA" id="ARBA00012531"/>
    </source>
</evidence>
<dbReference type="GO" id="GO:0051213">
    <property type="term" value="F:dioxygenase activity"/>
    <property type="evidence" value="ECO:0007669"/>
    <property type="project" value="UniProtKB-KW"/>
</dbReference>
<dbReference type="EC" id="1.13.12.19" evidence="4"/>
<comment type="catalytic activity">
    <reaction evidence="9">
        <text>2-oxoglutarate + O2 + 2 H(+) = ethene + 3 CO2 + H2O</text>
        <dbReference type="Rhea" id="RHEA:31523"/>
        <dbReference type="ChEBI" id="CHEBI:15377"/>
        <dbReference type="ChEBI" id="CHEBI:15378"/>
        <dbReference type="ChEBI" id="CHEBI:15379"/>
        <dbReference type="ChEBI" id="CHEBI:16526"/>
        <dbReference type="ChEBI" id="CHEBI:16810"/>
        <dbReference type="ChEBI" id="CHEBI:18153"/>
        <dbReference type="EC" id="1.13.12.19"/>
    </reaction>
</comment>
<dbReference type="Pfam" id="PF03171">
    <property type="entry name" value="2OG-FeII_Oxy"/>
    <property type="match status" value="1"/>
</dbReference>
<dbReference type="PANTHER" id="PTHR47990">
    <property type="entry name" value="2-OXOGLUTARATE (2OG) AND FE(II)-DEPENDENT OXYGENASE SUPERFAMILY PROTEIN-RELATED"/>
    <property type="match status" value="1"/>
</dbReference>
<dbReference type="EMBL" id="QNRT01000001">
    <property type="protein sequence ID" value="RBP52853.1"/>
    <property type="molecule type" value="Genomic_DNA"/>
</dbReference>
<dbReference type="InterPro" id="IPR044861">
    <property type="entry name" value="IPNS-like_FE2OG_OXY"/>
</dbReference>
<keyword evidence="6" id="KW-0266">Ethylene biosynthesis</keyword>
<dbReference type="Pfam" id="PF14226">
    <property type="entry name" value="DIOX_N"/>
    <property type="match status" value="1"/>
</dbReference>
<comment type="cofactor">
    <cofactor evidence="1">
        <name>Fe(2+)</name>
        <dbReference type="ChEBI" id="CHEBI:29033"/>
    </cofactor>
</comment>
<evidence type="ECO:0000256" key="5">
    <source>
        <dbReference type="ARBA" id="ARBA00019045"/>
    </source>
</evidence>
<evidence type="ECO:0000313" key="13">
    <source>
        <dbReference type="EMBL" id="RBP52853.1"/>
    </source>
</evidence>
<evidence type="ECO:0000256" key="11">
    <source>
        <dbReference type="RuleBase" id="RU003682"/>
    </source>
</evidence>
<dbReference type="GO" id="GO:0046872">
    <property type="term" value="F:metal ion binding"/>
    <property type="evidence" value="ECO:0007669"/>
    <property type="project" value="UniProtKB-KW"/>
</dbReference>
<accession>A0A395JNH1</accession>
<dbReference type="AlphaFoldDB" id="A0A395JNH1"/>
<dbReference type="PRINTS" id="PR00682">
    <property type="entry name" value="IPNSYNTHASE"/>
</dbReference>
<dbReference type="RefSeq" id="WP_113952468.1">
    <property type="nucleotide sequence ID" value="NZ_QNRT01000001.1"/>
</dbReference>
<sequence length="308" mass="34416">MINQIPTLDISDFGHDPEGFTNAFKRAYTEWGFAGITGHGIDPEQIRNAFAAAQAFFALPVEKKTRYETDAVGRSRGYVPFGTEKAKDSEFSDLKEFYHVGREVAGIAHLAPNVWPAEITAFRSSFESLFTSLDDLAHRLLQVFALSLELPQDYFDTRVNHGEALLRILHYPPILDGNVPNLRAAAHEDINLLTLLVGSEQEGLEVLSRQGEWVPISMIKGTIICNVGDMLQRLSNGTLPSTTHRVVNPQGDKAKSSRYSIPFFMHPNPTMRLDCLPQCVTDDQPLQYPPITASDYLTERLIQIGLMK</sequence>
<dbReference type="InterPro" id="IPR005123">
    <property type="entry name" value="Oxoglu/Fe-dep_dioxygenase_dom"/>
</dbReference>
<dbReference type="OrthoDB" id="21825at2"/>
<keyword evidence="11" id="KW-0560">Oxidoreductase</keyword>